<dbReference type="EMBL" id="JAGTJR010000001">
    <property type="protein sequence ID" value="KAH7065144.1"/>
    <property type="molecule type" value="Genomic_DNA"/>
</dbReference>
<feature type="domain" description="Rhodopsin" evidence="8">
    <location>
        <begin position="22"/>
        <end position="258"/>
    </location>
</feature>
<feature type="transmembrane region" description="Helical" evidence="7">
    <location>
        <begin position="194"/>
        <end position="220"/>
    </location>
</feature>
<protein>
    <recommendedName>
        <fullName evidence="8">Rhodopsin domain-containing protein</fullName>
    </recommendedName>
</protein>
<organism evidence="9 10">
    <name type="scientific">Macrophomina phaseolina</name>
    <dbReference type="NCBI Taxonomy" id="35725"/>
    <lineage>
        <taxon>Eukaryota</taxon>
        <taxon>Fungi</taxon>
        <taxon>Dikarya</taxon>
        <taxon>Ascomycota</taxon>
        <taxon>Pezizomycotina</taxon>
        <taxon>Dothideomycetes</taxon>
        <taxon>Dothideomycetes incertae sedis</taxon>
        <taxon>Botryosphaeriales</taxon>
        <taxon>Botryosphaeriaceae</taxon>
        <taxon>Macrophomina</taxon>
    </lineage>
</organism>
<reference evidence="9 10" key="1">
    <citation type="journal article" date="2021" name="Nat. Commun.">
        <title>Genetic determinants of endophytism in the Arabidopsis root mycobiome.</title>
        <authorList>
            <person name="Mesny F."/>
            <person name="Miyauchi S."/>
            <person name="Thiergart T."/>
            <person name="Pickel B."/>
            <person name="Atanasova L."/>
            <person name="Karlsson M."/>
            <person name="Huettel B."/>
            <person name="Barry K.W."/>
            <person name="Haridas S."/>
            <person name="Chen C."/>
            <person name="Bauer D."/>
            <person name="Andreopoulos W."/>
            <person name="Pangilinan J."/>
            <person name="LaButti K."/>
            <person name="Riley R."/>
            <person name="Lipzen A."/>
            <person name="Clum A."/>
            <person name="Drula E."/>
            <person name="Henrissat B."/>
            <person name="Kohler A."/>
            <person name="Grigoriev I.V."/>
            <person name="Martin F.M."/>
            <person name="Hacquard S."/>
        </authorList>
    </citation>
    <scope>NUCLEOTIDE SEQUENCE [LARGE SCALE GENOMIC DNA]</scope>
    <source>
        <strain evidence="9 10">MPI-SDFR-AT-0080</strain>
    </source>
</reference>
<keyword evidence="4 7" id="KW-0472">Membrane</keyword>
<comment type="caution">
    <text evidence="9">The sequence shown here is derived from an EMBL/GenBank/DDBJ whole genome shotgun (WGS) entry which is preliminary data.</text>
</comment>
<dbReference type="PANTHER" id="PTHR33048:SF123">
    <property type="entry name" value="INTEGRAL MEMBRANE PROTEIN"/>
    <property type="match status" value="1"/>
</dbReference>
<name>A0ABQ8GYA9_9PEZI</name>
<keyword evidence="3 7" id="KW-1133">Transmembrane helix</keyword>
<accession>A0ABQ8GYA9</accession>
<dbReference type="InterPro" id="IPR049326">
    <property type="entry name" value="Rhodopsin_dom_fungi"/>
</dbReference>
<feature type="transmembrane region" description="Helical" evidence="7">
    <location>
        <begin position="81"/>
        <end position="102"/>
    </location>
</feature>
<evidence type="ECO:0000256" key="1">
    <source>
        <dbReference type="ARBA" id="ARBA00004141"/>
    </source>
</evidence>
<evidence type="ECO:0000256" key="7">
    <source>
        <dbReference type="SAM" id="Phobius"/>
    </source>
</evidence>
<evidence type="ECO:0000256" key="3">
    <source>
        <dbReference type="ARBA" id="ARBA00022989"/>
    </source>
</evidence>
<evidence type="ECO:0000313" key="9">
    <source>
        <dbReference type="EMBL" id="KAH7065144.1"/>
    </source>
</evidence>
<gene>
    <name evidence="9" type="ORF">B0J12DRAFT_560274</name>
</gene>
<evidence type="ECO:0000256" key="6">
    <source>
        <dbReference type="SAM" id="MobiDB-lite"/>
    </source>
</evidence>
<evidence type="ECO:0000313" key="10">
    <source>
        <dbReference type="Proteomes" id="UP000774617"/>
    </source>
</evidence>
<feature type="transmembrane region" description="Helical" evidence="7">
    <location>
        <begin position="38"/>
        <end position="61"/>
    </location>
</feature>
<feature type="transmembrane region" description="Helical" evidence="7">
    <location>
        <begin position="114"/>
        <end position="136"/>
    </location>
</feature>
<comment type="similarity">
    <text evidence="5">Belongs to the SAT4 family.</text>
</comment>
<proteinExistence type="inferred from homology"/>
<dbReference type="Pfam" id="PF20684">
    <property type="entry name" value="Fung_rhodopsin"/>
    <property type="match status" value="1"/>
</dbReference>
<evidence type="ECO:0000256" key="2">
    <source>
        <dbReference type="ARBA" id="ARBA00022692"/>
    </source>
</evidence>
<keyword evidence="2 7" id="KW-0812">Transmembrane</keyword>
<dbReference type="PANTHER" id="PTHR33048">
    <property type="entry name" value="PTH11-LIKE INTEGRAL MEMBRANE PROTEIN (AFU_ORTHOLOGUE AFUA_5G11245)"/>
    <property type="match status" value="1"/>
</dbReference>
<sequence>MARRTCVAEADNEIDAGLATSRLYCRIVYLRYVGTDDYFILTALLVVLGMSIANAIHVSYGTGRHSADLSPEILVPTLKHWYAYQMVYPFALFFIKASILALYYKVFSQRVFRIWISITAAVVAAHTVVAVFVNAFECRHRISDAWSPTFPKGCNNLPKTYFSTAGVSIATDFVILLLPIPVLTRLNIPRNRRWALIGIFLTGSIAVAASIVRLNALYIYTVSKDVPYDAVFILLWSQVECNIAIVTACIPPLRPMFKETFRGNSSSRSRKDSGSKSTGGMFSGTPRFRAQGLVELDAYRGSHSEWRNTVSSGADNESEKHVLSSEQIGIRKTMCVETVSSPVEE</sequence>
<feature type="region of interest" description="Disordered" evidence="6">
    <location>
        <begin position="261"/>
        <end position="286"/>
    </location>
</feature>
<feature type="transmembrane region" description="Helical" evidence="7">
    <location>
        <begin position="232"/>
        <end position="253"/>
    </location>
</feature>
<evidence type="ECO:0000256" key="4">
    <source>
        <dbReference type="ARBA" id="ARBA00023136"/>
    </source>
</evidence>
<feature type="transmembrane region" description="Helical" evidence="7">
    <location>
        <begin position="161"/>
        <end position="182"/>
    </location>
</feature>
<evidence type="ECO:0000259" key="8">
    <source>
        <dbReference type="Pfam" id="PF20684"/>
    </source>
</evidence>
<evidence type="ECO:0000256" key="5">
    <source>
        <dbReference type="ARBA" id="ARBA00038359"/>
    </source>
</evidence>
<dbReference type="Proteomes" id="UP000774617">
    <property type="component" value="Unassembled WGS sequence"/>
</dbReference>
<keyword evidence="10" id="KW-1185">Reference proteome</keyword>
<dbReference type="InterPro" id="IPR052337">
    <property type="entry name" value="SAT4-like"/>
</dbReference>
<comment type="subcellular location">
    <subcellularLocation>
        <location evidence="1">Membrane</location>
        <topology evidence="1">Multi-pass membrane protein</topology>
    </subcellularLocation>
</comment>